<dbReference type="EMBL" id="CP104213">
    <property type="protein sequence ID" value="UWX64288.1"/>
    <property type="molecule type" value="Genomic_DNA"/>
</dbReference>
<proteinExistence type="predicted"/>
<sequence>MKTSDVSESSTATLEGMIGSMYEINGLQSPESPMLLSVLSDLATFTDYPLQKVIHELHGLATMRTAPAPTLEDFYNDVPMPKGLTKEGIKAALDATQEMMAVLNHEIKLFTGKYLHELIQGNNYSGLVSNLLTVAIGDHTIYKPYHDQKHPDLMNDIDNIGLEIKASNKVAKGGEGHNGTNGWHMIACYNLNQESGQIQFTHIEIAELNGMKSTAVSDWKYVGSNVNEEGTQRTETYTTTPEGTWKLRHGSVYINSILWPNWSNLSKQAWRGGEIPQHSPWYKSKSI</sequence>
<name>A0ABY5YHM9_9DEIO</name>
<evidence type="ECO:0000313" key="2">
    <source>
        <dbReference type="Proteomes" id="UP001060261"/>
    </source>
</evidence>
<keyword evidence="2" id="KW-1185">Reference proteome</keyword>
<organism evidence="1 2">
    <name type="scientific">Deinococcus rubellus</name>
    <dbReference type="NCBI Taxonomy" id="1889240"/>
    <lineage>
        <taxon>Bacteria</taxon>
        <taxon>Thermotogati</taxon>
        <taxon>Deinococcota</taxon>
        <taxon>Deinococci</taxon>
        <taxon>Deinococcales</taxon>
        <taxon>Deinococcaceae</taxon>
        <taxon>Deinococcus</taxon>
    </lineage>
</organism>
<evidence type="ECO:0000313" key="1">
    <source>
        <dbReference type="EMBL" id="UWX64288.1"/>
    </source>
</evidence>
<dbReference type="RefSeq" id="WP_260560563.1">
    <property type="nucleotide sequence ID" value="NZ_BAABEC010000077.1"/>
</dbReference>
<protein>
    <submittedName>
        <fullName evidence="1">Uncharacterized protein</fullName>
    </submittedName>
</protein>
<dbReference type="Proteomes" id="UP001060261">
    <property type="component" value="Chromosome"/>
</dbReference>
<reference evidence="1" key="1">
    <citation type="submission" date="2022-09" db="EMBL/GenBank/DDBJ databases">
        <title>genome sequence of Deinococcus rubellus.</title>
        <authorList>
            <person name="Srinivasan S."/>
        </authorList>
    </citation>
    <scope>NUCLEOTIDE SEQUENCE</scope>
    <source>
        <strain evidence="1">Ant6</strain>
    </source>
</reference>
<accession>A0ABY5YHM9</accession>
<gene>
    <name evidence="1" type="ORF">N0D28_01015</name>
</gene>